<sequence length="275" mass="29210">MLKTFAALGVSALALAAGSASAQDWQGFYAGGFAGYQHQVQDEDETILFDTNLDGRFGDTVNTTAPANAFSPGFCDGRPQGNNAGAGCRDDDDGSGEFGARAGYDFQTGPVVVGIVADFSKVNPQDSVSAFSTTPANYAFKREVQHLFGARFRLGLAYGRYLPYVTGGYASAQIEDKYSTSNTANSFTPTTQSQDADGYQLGGGIETRVTSNFSVGLEYLYTDIDADPLTVRTGPGTAPPTSNPFLLVNAAGTDQRRSSDKVELHAFRITGAWRF</sequence>
<organism evidence="6 7">
    <name type="scientific">Brevundimonas subvibrioides (strain ATCC 15264 / DSM 4735 / LMG 14903 / NBRC 16000 / CB 81)</name>
    <name type="common">Caulobacter subvibrioides</name>
    <dbReference type="NCBI Taxonomy" id="633149"/>
    <lineage>
        <taxon>Bacteria</taxon>
        <taxon>Pseudomonadati</taxon>
        <taxon>Pseudomonadota</taxon>
        <taxon>Alphaproteobacteria</taxon>
        <taxon>Caulobacterales</taxon>
        <taxon>Caulobacteraceae</taxon>
        <taxon>Brevundimonas</taxon>
    </lineage>
</organism>
<gene>
    <name evidence="6" type="ordered locus">Bresu_2756</name>
</gene>
<dbReference type="SUPFAM" id="SSF103515">
    <property type="entry name" value="Autotransporter"/>
    <property type="match status" value="1"/>
</dbReference>
<feature type="signal peptide" evidence="4">
    <location>
        <begin position="1"/>
        <end position="22"/>
    </location>
</feature>
<dbReference type="Gene3D" id="2.40.160.20">
    <property type="match status" value="1"/>
</dbReference>
<dbReference type="AlphaFoldDB" id="D9QMQ7"/>
<dbReference type="HOGENOM" id="CLU_037100_5_0_5"/>
<dbReference type="InterPro" id="IPR036709">
    <property type="entry name" value="Autotransporte_beta_dom_sf"/>
</dbReference>
<dbReference type="KEGG" id="bsb:Bresu_2756"/>
<dbReference type="eggNOG" id="COG3637">
    <property type="taxonomic scope" value="Bacteria"/>
</dbReference>
<accession>D9QMQ7</accession>
<dbReference type="OrthoDB" id="9815357at2"/>
<dbReference type="PANTHER" id="PTHR34001">
    <property type="entry name" value="BLL7405 PROTEIN"/>
    <property type="match status" value="1"/>
</dbReference>
<name>D9QMQ7_BRESC</name>
<feature type="domain" description="Outer membrane protein beta-barrel" evidence="5">
    <location>
        <begin position="12"/>
        <end position="226"/>
    </location>
</feature>
<dbReference type="InParanoid" id="D9QMQ7"/>
<dbReference type="PANTHER" id="PTHR34001:SF3">
    <property type="entry name" value="BLL7405 PROTEIN"/>
    <property type="match status" value="1"/>
</dbReference>
<proteinExistence type="predicted"/>
<evidence type="ECO:0000313" key="7">
    <source>
        <dbReference type="Proteomes" id="UP000002696"/>
    </source>
</evidence>
<evidence type="ECO:0000259" key="5">
    <source>
        <dbReference type="Pfam" id="PF13505"/>
    </source>
</evidence>
<evidence type="ECO:0000256" key="3">
    <source>
        <dbReference type="ARBA" id="ARBA00023136"/>
    </source>
</evidence>
<dbReference type="STRING" id="633149.Bresu_2756"/>
<protein>
    <submittedName>
        <fullName evidence="6">Membrane protein</fullName>
    </submittedName>
</protein>
<dbReference type="InterPro" id="IPR051692">
    <property type="entry name" value="OMP-like"/>
</dbReference>
<feature type="chain" id="PRO_5003126842" evidence="4">
    <location>
        <begin position="23"/>
        <end position="275"/>
    </location>
</feature>
<dbReference type="InterPro" id="IPR027385">
    <property type="entry name" value="Beta-barrel_OMP"/>
</dbReference>
<evidence type="ECO:0000256" key="1">
    <source>
        <dbReference type="ARBA" id="ARBA00004370"/>
    </source>
</evidence>
<evidence type="ECO:0000256" key="2">
    <source>
        <dbReference type="ARBA" id="ARBA00022729"/>
    </source>
</evidence>
<keyword evidence="3" id="KW-0472">Membrane</keyword>
<evidence type="ECO:0000256" key="4">
    <source>
        <dbReference type="SAM" id="SignalP"/>
    </source>
</evidence>
<dbReference type="Proteomes" id="UP000002696">
    <property type="component" value="Chromosome"/>
</dbReference>
<keyword evidence="2 4" id="KW-0732">Signal</keyword>
<dbReference type="EMBL" id="CP002102">
    <property type="protein sequence ID" value="ADL02063.1"/>
    <property type="molecule type" value="Genomic_DNA"/>
</dbReference>
<keyword evidence="7" id="KW-1185">Reference proteome</keyword>
<dbReference type="RefSeq" id="WP_013270164.1">
    <property type="nucleotide sequence ID" value="NC_014375.1"/>
</dbReference>
<dbReference type="Pfam" id="PF13505">
    <property type="entry name" value="OMP_b-brl"/>
    <property type="match status" value="1"/>
</dbReference>
<comment type="subcellular location">
    <subcellularLocation>
        <location evidence="1">Membrane</location>
    </subcellularLocation>
</comment>
<dbReference type="GO" id="GO:0016020">
    <property type="term" value="C:membrane"/>
    <property type="evidence" value="ECO:0007669"/>
    <property type="project" value="UniProtKB-SubCell"/>
</dbReference>
<reference evidence="7" key="1">
    <citation type="journal article" date="2011" name="J. Bacteriol.">
        <title>Genome sequences of eight morphologically diverse alphaproteobacteria.</title>
        <authorList>
            <consortium name="US DOE Joint Genome Institute"/>
            <person name="Brown P.J."/>
            <person name="Kysela D.T."/>
            <person name="Buechlein A."/>
            <person name="Hemmerich C."/>
            <person name="Brun Y.V."/>
        </authorList>
    </citation>
    <scope>NUCLEOTIDE SEQUENCE [LARGE SCALE GENOMIC DNA]</scope>
    <source>
        <strain evidence="7">ATCC 15264 / DSM 4735 / LMG 14903 / NBRC 16000 / CB 81</strain>
    </source>
</reference>
<evidence type="ECO:0000313" key="6">
    <source>
        <dbReference type="EMBL" id="ADL02063.1"/>
    </source>
</evidence>